<dbReference type="Pfam" id="PF13559">
    <property type="entry name" value="DUF4129"/>
    <property type="match status" value="1"/>
</dbReference>
<evidence type="ECO:0000259" key="2">
    <source>
        <dbReference type="Pfam" id="PF13559"/>
    </source>
</evidence>
<accession>A0A417Y3H0</accession>
<evidence type="ECO:0000313" key="4">
    <source>
        <dbReference type="Proteomes" id="UP000283644"/>
    </source>
</evidence>
<feature type="domain" description="Protein-glutamine gamma-glutamyltransferase-like C-terminal" evidence="2">
    <location>
        <begin position="134"/>
        <end position="198"/>
    </location>
</feature>
<protein>
    <submittedName>
        <fullName evidence="3">DUF4129 domain-containing protein</fullName>
    </submittedName>
</protein>
<dbReference type="OrthoDB" id="3389322at2"/>
<keyword evidence="4" id="KW-1185">Reference proteome</keyword>
<organism evidence="3 4">
    <name type="scientific">Nocardioides immobilis</name>
    <dbReference type="NCBI Taxonomy" id="2049295"/>
    <lineage>
        <taxon>Bacteria</taxon>
        <taxon>Bacillati</taxon>
        <taxon>Actinomycetota</taxon>
        <taxon>Actinomycetes</taxon>
        <taxon>Propionibacteriales</taxon>
        <taxon>Nocardioidaceae</taxon>
        <taxon>Nocardioides</taxon>
    </lineage>
</organism>
<dbReference type="AlphaFoldDB" id="A0A417Y3H0"/>
<keyword evidence="1" id="KW-0812">Transmembrane</keyword>
<sequence length="214" mass="23164">MTLIVPAAPLLVADPPLDPSGEEARSLLRRELARPEYHDANLVERIGNWIRRRFDDGVGAAQDVPPIGTFAAIVVGLLILTGVVMLVSRARRTARARADRSPALTGEVITAAALRARAEAALTGGRFDDALVDAFRALAVRQVERGRIEDLPQATAHELAAGLGAEFPAQRHLIDRSADLFDSVLYGDHPATREQAVDTLALDDELSGRRERAR</sequence>
<comment type="caution">
    <text evidence="3">The sequence shown here is derived from an EMBL/GenBank/DDBJ whole genome shotgun (WGS) entry which is preliminary data.</text>
</comment>
<dbReference type="Proteomes" id="UP000283644">
    <property type="component" value="Unassembled WGS sequence"/>
</dbReference>
<dbReference type="RefSeq" id="WP_118925213.1">
    <property type="nucleotide sequence ID" value="NZ_QXGH01000014.1"/>
</dbReference>
<evidence type="ECO:0000313" key="3">
    <source>
        <dbReference type="EMBL" id="RHW27117.1"/>
    </source>
</evidence>
<dbReference type="InterPro" id="IPR025403">
    <property type="entry name" value="TgpA-like_C"/>
</dbReference>
<name>A0A417Y3H0_9ACTN</name>
<keyword evidence="1" id="KW-1133">Transmembrane helix</keyword>
<evidence type="ECO:0000256" key="1">
    <source>
        <dbReference type="SAM" id="Phobius"/>
    </source>
</evidence>
<gene>
    <name evidence="3" type="ORF">D0Z08_10625</name>
</gene>
<reference evidence="3 4" key="1">
    <citation type="submission" date="2018-09" db="EMBL/GenBank/DDBJ databases">
        <title>Genome sequencing of Nocardioides immobilis CCTCC AB 2017083 for comparison to Nocardioides silvaticus.</title>
        <authorList>
            <person name="Li C."/>
            <person name="Wang G."/>
        </authorList>
    </citation>
    <scope>NUCLEOTIDE SEQUENCE [LARGE SCALE GENOMIC DNA]</scope>
    <source>
        <strain evidence="3 4">CCTCC AB 2017083</strain>
    </source>
</reference>
<feature type="transmembrane region" description="Helical" evidence="1">
    <location>
        <begin position="67"/>
        <end position="87"/>
    </location>
</feature>
<dbReference type="EMBL" id="QXGH01000014">
    <property type="protein sequence ID" value="RHW27117.1"/>
    <property type="molecule type" value="Genomic_DNA"/>
</dbReference>
<proteinExistence type="predicted"/>
<keyword evidence="1" id="KW-0472">Membrane</keyword>